<dbReference type="InterPro" id="IPR008979">
    <property type="entry name" value="Galactose-bd-like_sf"/>
</dbReference>
<evidence type="ECO:0000256" key="2">
    <source>
        <dbReference type="ARBA" id="ARBA00023239"/>
    </source>
</evidence>
<organism evidence="4 5">
    <name type="scientific">Paenibacillus harenae</name>
    <dbReference type="NCBI Taxonomy" id="306543"/>
    <lineage>
        <taxon>Bacteria</taxon>
        <taxon>Bacillati</taxon>
        <taxon>Bacillota</taxon>
        <taxon>Bacilli</taxon>
        <taxon>Bacillales</taxon>
        <taxon>Paenibacillaceae</taxon>
        <taxon>Paenibacillus</taxon>
    </lineage>
</organism>
<evidence type="ECO:0000313" key="5">
    <source>
        <dbReference type="Proteomes" id="UP001229346"/>
    </source>
</evidence>
<keyword evidence="1" id="KW-0732">Signal</keyword>
<reference evidence="4 5" key="1">
    <citation type="submission" date="2023-07" db="EMBL/GenBank/DDBJ databases">
        <title>Sorghum-associated microbial communities from plants grown in Nebraska, USA.</title>
        <authorList>
            <person name="Schachtman D."/>
        </authorList>
    </citation>
    <scope>NUCLEOTIDE SEQUENCE [LARGE SCALE GENOMIC DNA]</scope>
    <source>
        <strain evidence="4 5">CC482</strain>
    </source>
</reference>
<dbReference type="InterPro" id="IPR005084">
    <property type="entry name" value="CBM6"/>
</dbReference>
<dbReference type="SMART" id="SM00606">
    <property type="entry name" value="CBD_IV"/>
    <property type="match status" value="1"/>
</dbReference>
<evidence type="ECO:0000259" key="3">
    <source>
        <dbReference type="PROSITE" id="PS51175"/>
    </source>
</evidence>
<dbReference type="SUPFAM" id="SSF48230">
    <property type="entry name" value="Chondroitin AC/alginate lyase"/>
    <property type="match status" value="1"/>
</dbReference>
<dbReference type="InterPro" id="IPR007934">
    <property type="entry name" value="AbfB_ABD"/>
</dbReference>
<dbReference type="Gene3D" id="1.50.10.100">
    <property type="entry name" value="Chondroitin AC/alginate lyase"/>
    <property type="match status" value="1"/>
</dbReference>
<dbReference type="InterPro" id="IPR041342">
    <property type="entry name" value="CBM35"/>
</dbReference>
<dbReference type="InterPro" id="IPR008397">
    <property type="entry name" value="Alginate_lyase_dom"/>
</dbReference>
<dbReference type="Pfam" id="PF18099">
    <property type="entry name" value="CBM_35_2"/>
    <property type="match status" value="1"/>
</dbReference>
<dbReference type="CDD" id="cd04080">
    <property type="entry name" value="CBM6_cellulase-like"/>
    <property type="match status" value="1"/>
</dbReference>
<name>A0ABT9U108_PAEHA</name>
<dbReference type="Proteomes" id="UP001229346">
    <property type="component" value="Unassembled WGS sequence"/>
</dbReference>
<protein>
    <recommendedName>
        <fullName evidence="3">CBM6 domain-containing protein</fullName>
    </recommendedName>
</protein>
<dbReference type="PROSITE" id="PS51175">
    <property type="entry name" value="CBM6"/>
    <property type="match status" value="1"/>
</dbReference>
<comment type="caution">
    <text evidence="4">The sequence shown here is derived from an EMBL/GenBank/DDBJ whole genome shotgun (WGS) entry which is preliminary data.</text>
</comment>
<accession>A0ABT9U108</accession>
<gene>
    <name evidence="4" type="ORF">J2T15_002753</name>
</gene>
<evidence type="ECO:0000256" key="1">
    <source>
        <dbReference type="ARBA" id="ARBA00022729"/>
    </source>
</evidence>
<dbReference type="EMBL" id="JAUSSU010000005">
    <property type="protein sequence ID" value="MDQ0113312.1"/>
    <property type="molecule type" value="Genomic_DNA"/>
</dbReference>
<dbReference type="CDD" id="cd23399">
    <property type="entry name" value="beta-trefoil_ABD_ABFB"/>
    <property type="match status" value="1"/>
</dbReference>
<dbReference type="InterPro" id="IPR000421">
    <property type="entry name" value="FA58C"/>
</dbReference>
<feature type="domain" description="CBM6" evidence="3">
    <location>
        <begin position="649"/>
        <end position="794"/>
    </location>
</feature>
<evidence type="ECO:0000313" key="4">
    <source>
        <dbReference type="EMBL" id="MDQ0113312.1"/>
    </source>
</evidence>
<keyword evidence="5" id="KW-1185">Reference proteome</keyword>
<dbReference type="SUPFAM" id="SSF49785">
    <property type="entry name" value="Galactose-binding domain-like"/>
    <property type="match status" value="3"/>
</dbReference>
<dbReference type="SUPFAM" id="SSF110221">
    <property type="entry name" value="AbfB domain"/>
    <property type="match status" value="1"/>
</dbReference>
<dbReference type="Pfam" id="PF05426">
    <property type="entry name" value="Alginate_lyase"/>
    <property type="match status" value="1"/>
</dbReference>
<sequence length="1190" mass="131102">MVASLTKIAKRKGAAILVLALLFQLFPSVTVPGNDMPKAYAESGVTDSTYYTLQSYNFPDRNVRHAAGFSVRIDPNVDPVEDEQWRIVPGLTGGEGYISFESVNMPGYYITNNNFFAKLEQNDGTDRFKAAATFKQVPGLAESTAVSYQTYTDPDRYIRHSGFVLRLDPISTPVEKTDATFQENPVSTDSAAQSDAGFVHPGGLFKKSDLERMKYMVEAGIDPWMTSFRDMKADYKSSYNYTVRGNPGITYVARGGTNGNIFELDVNAAYLNALMWAITGDKRHADKAVQIFNTWSNLTNVDPAGTGALNAGLYAWKLVEAAEIIKSTYDGWAPADLQKFKDMLVYPGYSSTNVTATLDNGTFYWRIWNGDSARHGNQDMIAWRAMLSMGVFLDNRTMYERALRYFTGQPHKPGDMPYASGPSPAGKLLRETEYFNEHSLRGSQGTIPDFGYNGTLANYVWENGQNQESSRDQQHAFFGLATAAGIAEVAWNQGYDVWNMLDNRLLKGFEFMSKYNTSYVVSFPDQPTPWEPDNVIRRLDRTGRWFSKQVSPYFEANTNLSRGIFVGSRPVYEQAVAHFKVRMGQEALWTERGRDTAIAGSGYEKAGGNTLDQPGWGALTFRRPELMAGDPISGYENGLPVYSMNVLPRTIEAEHYDQFTGDGEGHTYHDLTASNSGGKYREDSVDIGADGAGGYAVTDLENGEWLSYSVYVPVTGNYRINVRYAGAEEGGTIRFAFNGSNSTSDFGLPSTGGAANWNTYTVEDNVLLTAGVQVMQVFIGGDSQAFNLDQISVSNNPPSANYTKGSYYLYQKEIERIEAETNLPGTDKTNLAAKFAEAEAVLVPLIDLSVEKVDIVQSMVTASSVSWDNKLNAAQNGWLAFDGDTATTPDTKTGDGWVRVDLGAGNEQAIGKVRFYGRTGNFDRLNGALIQGSNDGTNFITLHTVSGVSELKWYTVLINTDTAYRYLRYYTPNTGNANVGELEFYKKVNDKTLLGVKLQEASATGTEFYSQASVAALQAAMSNAQSVYDNANATQEEIDAATASLVAALKLVPQENVQLTQSMVTASSVSWDNKYNAALNGWRAFDGDTATSPDTKTGNGWVRVDLGAGNEQAIGSVKFYPRAGFAGRMNGALIQGSNDGINFDTLYTISGVSDYKWYRVSMNRDKAYRYLRYYTANGYANAAELEFYKR</sequence>
<proteinExistence type="predicted"/>
<dbReference type="Gene3D" id="2.80.10.50">
    <property type="match status" value="1"/>
</dbReference>
<dbReference type="Gene3D" id="1.20.1270.90">
    <property type="entry name" value="AF1782-like"/>
    <property type="match status" value="1"/>
</dbReference>
<keyword evidence="2" id="KW-0456">Lyase</keyword>
<dbReference type="RefSeq" id="WP_307204464.1">
    <property type="nucleotide sequence ID" value="NZ_JAUSSU010000005.1"/>
</dbReference>
<dbReference type="Pfam" id="PF00754">
    <property type="entry name" value="F5_F8_type_C"/>
    <property type="match status" value="2"/>
</dbReference>
<dbReference type="InterPro" id="IPR008929">
    <property type="entry name" value="Chondroitin_lyas"/>
</dbReference>
<dbReference type="Pfam" id="PF05270">
    <property type="entry name" value="AbfB"/>
    <property type="match status" value="1"/>
</dbReference>
<dbReference type="Gene3D" id="2.60.120.260">
    <property type="entry name" value="Galactose-binding domain-like"/>
    <property type="match status" value="3"/>
</dbReference>
<dbReference type="InterPro" id="IPR036195">
    <property type="entry name" value="AbfB_ABD_sf"/>
</dbReference>
<dbReference type="InterPro" id="IPR006584">
    <property type="entry name" value="Cellulose-bd_IV"/>
</dbReference>